<proteinExistence type="predicted"/>
<evidence type="ECO:0000313" key="2">
    <source>
        <dbReference type="EMBL" id="MBW0472631.1"/>
    </source>
</evidence>
<dbReference type="Proteomes" id="UP000765509">
    <property type="component" value="Unassembled WGS sequence"/>
</dbReference>
<dbReference type="CDD" id="cd01647">
    <property type="entry name" value="RT_LTR"/>
    <property type="match status" value="1"/>
</dbReference>
<gene>
    <name evidence="2" type="ORF">O181_012346</name>
</gene>
<sequence length="303" mass="35825">MKYIGKIIKKIIIPHWKGKMRLNPEFVMLKDSPIQGFLLGTDYQRMYGIDIYNSKNRHITIGTKNERKFSLDIYQIAIHDPLEELLYEFRKCQFSTNITSKQKLSLLEMLRKNRPAFAIGEEPLGKIRGHDIEFYLDVEWLYPPMMRRPPYPESLETRKEIEKNINEPLEIDVIWKIGHNELVEITTPVLITWNDGKSRLCGDFRAFNNYTKADRYPIPQIHHAPEKQAKAKYITKIDCMKGFHQNGVKPNSMQLLRIIFHMGIYEYTRMPFGIKNAPAHFQRIMDTIFQEEILESLMVVYID</sequence>
<dbReference type="EMBL" id="AVOT02003152">
    <property type="protein sequence ID" value="MBW0472631.1"/>
    <property type="molecule type" value="Genomic_DNA"/>
</dbReference>
<comment type="caution">
    <text evidence="2">The sequence shown here is derived from an EMBL/GenBank/DDBJ whole genome shotgun (WGS) entry which is preliminary data.</text>
</comment>
<dbReference type="InterPro" id="IPR043128">
    <property type="entry name" value="Rev_trsase/Diguanyl_cyclase"/>
</dbReference>
<dbReference type="InterPro" id="IPR053134">
    <property type="entry name" value="RNA-dir_DNA_polymerase"/>
</dbReference>
<dbReference type="Gene3D" id="3.30.70.270">
    <property type="match status" value="1"/>
</dbReference>
<keyword evidence="3" id="KW-1185">Reference proteome</keyword>
<organism evidence="2 3">
    <name type="scientific">Austropuccinia psidii MF-1</name>
    <dbReference type="NCBI Taxonomy" id="1389203"/>
    <lineage>
        <taxon>Eukaryota</taxon>
        <taxon>Fungi</taxon>
        <taxon>Dikarya</taxon>
        <taxon>Basidiomycota</taxon>
        <taxon>Pucciniomycotina</taxon>
        <taxon>Pucciniomycetes</taxon>
        <taxon>Pucciniales</taxon>
        <taxon>Sphaerophragmiaceae</taxon>
        <taxon>Austropuccinia</taxon>
    </lineage>
</organism>
<dbReference type="PANTHER" id="PTHR24559">
    <property type="entry name" value="TRANSPOSON TY3-I GAG-POL POLYPROTEIN"/>
    <property type="match status" value="1"/>
</dbReference>
<dbReference type="SUPFAM" id="SSF56672">
    <property type="entry name" value="DNA/RNA polymerases"/>
    <property type="match status" value="1"/>
</dbReference>
<name>A0A9Q3GM83_9BASI</name>
<accession>A0A9Q3GM83</accession>
<evidence type="ECO:0000259" key="1">
    <source>
        <dbReference type="Pfam" id="PF00078"/>
    </source>
</evidence>
<dbReference type="AlphaFoldDB" id="A0A9Q3GM83"/>
<evidence type="ECO:0000313" key="3">
    <source>
        <dbReference type="Proteomes" id="UP000765509"/>
    </source>
</evidence>
<dbReference type="InterPro" id="IPR000477">
    <property type="entry name" value="RT_dom"/>
</dbReference>
<dbReference type="PANTHER" id="PTHR24559:SF444">
    <property type="entry name" value="REVERSE TRANSCRIPTASE DOMAIN-CONTAINING PROTEIN"/>
    <property type="match status" value="1"/>
</dbReference>
<protein>
    <recommendedName>
        <fullName evidence="1">Reverse transcriptase domain-containing protein</fullName>
    </recommendedName>
</protein>
<dbReference type="Pfam" id="PF00078">
    <property type="entry name" value="RVT_1"/>
    <property type="match status" value="1"/>
</dbReference>
<dbReference type="InterPro" id="IPR043502">
    <property type="entry name" value="DNA/RNA_pol_sf"/>
</dbReference>
<dbReference type="Gene3D" id="3.10.10.10">
    <property type="entry name" value="HIV Type 1 Reverse Transcriptase, subunit A, domain 1"/>
    <property type="match status" value="1"/>
</dbReference>
<feature type="domain" description="Reverse transcriptase" evidence="1">
    <location>
        <begin position="196"/>
        <end position="303"/>
    </location>
</feature>
<reference evidence="2" key="1">
    <citation type="submission" date="2021-03" db="EMBL/GenBank/DDBJ databases">
        <title>Draft genome sequence of rust myrtle Austropuccinia psidii MF-1, a brazilian biotype.</title>
        <authorList>
            <person name="Quecine M.C."/>
            <person name="Pachon D.M.R."/>
            <person name="Bonatelli M.L."/>
            <person name="Correr F.H."/>
            <person name="Franceschini L.M."/>
            <person name="Leite T.F."/>
            <person name="Margarido G.R.A."/>
            <person name="Almeida C.A."/>
            <person name="Ferrarezi J.A."/>
            <person name="Labate C.A."/>
        </authorList>
    </citation>
    <scope>NUCLEOTIDE SEQUENCE</scope>
    <source>
        <strain evidence="2">MF-1</strain>
    </source>
</reference>